<evidence type="ECO:0000256" key="5">
    <source>
        <dbReference type="ARBA" id="ARBA00007955"/>
    </source>
</evidence>
<comment type="activity regulation">
    <text evidence="18">Feedback inhibited by histidine.</text>
</comment>
<keyword evidence="8 18" id="KW-0963">Cytoplasm</keyword>
<dbReference type="KEGG" id="pdl:Pyrde_1383"/>
<evidence type="ECO:0000256" key="17">
    <source>
        <dbReference type="ARBA" id="ARBA00024861"/>
    </source>
</evidence>
<dbReference type="GO" id="GO:0000105">
    <property type="term" value="P:L-histidine biosynthetic process"/>
    <property type="evidence" value="ECO:0007669"/>
    <property type="project" value="UniProtKB-UniRule"/>
</dbReference>
<keyword evidence="24" id="KW-1185">Reference proteome</keyword>
<dbReference type="InterPro" id="IPR001348">
    <property type="entry name" value="ATP_PRibTrfase_HisG"/>
</dbReference>
<dbReference type="EMBL" id="CP013011">
    <property type="protein sequence ID" value="ALL01429.1"/>
    <property type="molecule type" value="Genomic_DNA"/>
</dbReference>
<dbReference type="NCBIfam" id="TIGR00070">
    <property type="entry name" value="hisG"/>
    <property type="match status" value="1"/>
</dbReference>
<name>A0A0P0N3V4_9CREN</name>
<dbReference type="UniPathway" id="UPA00031">
    <property type="reaction ID" value="UER00006"/>
</dbReference>
<dbReference type="AlphaFoldDB" id="A0A0P0N3V4"/>
<dbReference type="GO" id="GO:0003879">
    <property type="term" value="F:ATP phosphoribosyltransferase activity"/>
    <property type="evidence" value="ECO:0007669"/>
    <property type="project" value="UniProtKB-UniRule"/>
</dbReference>
<evidence type="ECO:0000313" key="24">
    <source>
        <dbReference type="Proteomes" id="UP000196694"/>
    </source>
</evidence>
<keyword evidence="15 18" id="KW-0460">Magnesium</keyword>
<evidence type="ECO:0000256" key="9">
    <source>
        <dbReference type="ARBA" id="ARBA00022605"/>
    </source>
</evidence>
<proteinExistence type="inferred from homology"/>
<comment type="catalytic activity">
    <reaction evidence="1 18">
        <text>1-(5-phospho-beta-D-ribosyl)-ATP + diphosphate = 5-phospho-alpha-D-ribose 1-diphosphate + ATP</text>
        <dbReference type="Rhea" id="RHEA:18473"/>
        <dbReference type="ChEBI" id="CHEBI:30616"/>
        <dbReference type="ChEBI" id="CHEBI:33019"/>
        <dbReference type="ChEBI" id="CHEBI:58017"/>
        <dbReference type="ChEBI" id="CHEBI:73183"/>
        <dbReference type="EC" id="2.4.2.17"/>
    </reaction>
</comment>
<reference evidence="21 23" key="1">
    <citation type="submission" date="2015-10" db="EMBL/GenBank/DDBJ databases">
        <title>Complete genome sequence of hyperthermophilic archaeon Pyrodictium delaneyi Su06.</title>
        <authorList>
            <person name="Jung J.-H."/>
            <person name="Lin J."/>
            <person name="Holden J.F."/>
            <person name="Park C.-S."/>
        </authorList>
    </citation>
    <scope>NUCLEOTIDE SEQUENCE [LARGE SCALE GENOMIC DNA]</scope>
    <source>
        <strain evidence="21 23">Su06</strain>
    </source>
</reference>
<reference evidence="22 24" key="2">
    <citation type="submission" date="2017-05" db="EMBL/GenBank/DDBJ databases">
        <title>The draft genome of the hyperthermophilic archaeon 'Pyrodictium delaneyi strain Hulk', an iron and nitrate reducer, reveals the capacity for sulfate reduction.</title>
        <authorList>
            <person name="Demey L.M."/>
            <person name="Miller C."/>
            <person name="Manzella M."/>
            <person name="Reguera G."/>
            <person name="Kashefi K."/>
        </authorList>
    </citation>
    <scope>NUCLEOTIDE SEQUENCE [LARGE SCALE GENOMIC DNA]</scope>
    <source>
        <strain evidence="22 24">Hulk</strain>
    </source>
</reference>
<evidence type="ECO:0000256" key="16">
    <source>
        <dbReference type="ARBA" id="ARBA00023102"/>
    </source>
</evidence>
<evidence type="ECO:0000259" key="19">
    <source>
        <dbReference type="Pfam" id="PF01634"/>
    </source>
</evidence>
<dbReference type="InterPro" id="IPR015867">
    <property type="entry name" value="N-reg_PII/ATP_PRibTrfase_C"/>
</dbReference>
<evidence type="ECO:0000256" key="1">
    <source>
        <dbReference type="ARBA" id="ARBA00000915"/>
    </source>
</evidence>
<dbReference type="Proteomes" id="UP000196694">
    <property type="component" value="Unassembled WGS sequence"/>
</dbReference>
<comment type="function">
    <text evidence="17 18">Catalyzes the condensation of ATP and 5-phosphoribose 1-diphosphate to form N'-(5'-phosphoribosyl)-ATP (PR-ATP). Has a crucial role in the pathway because the rate of histidine biosynthesis seems to be controlled primarily by regulation of HisG enzymatic activity.</text>
</comment>
<dbReference type="Gene3D" id="3.30.70.120">
    <property type="match status" value="1"/>
</dbReference>
<dbReference type="Proteomes" id="UP000058613">
    <property type="component" value="Chromosome"/>
</dbReference>
<dbReference type="SUPFAM" id="SSF53850">
    <property type="entry name" value="Periplasmic binding protein-like II"/>
    <property type="match status" value="1"/>
</dbReference>
<keyword evidence="13 18" id="KW-0547">Nucleotide-binding</keyword>
<evidence type="ECO:0000256" key="13">
    <source>
        <dbReference type="ARBA" id="ARBA00022741"/>
    </source>
</evidence>
<evidence type="ECO:0000256" key="10">
    <source>
        <dbReference type="ARBA" id="ARBA00022676"/>
    </source>
</evidence>
<evidence type="ECO:0000256" key="2">
    <source>
        <dbReference type="ARBA" id="ARBA00001946"/>
    </source>
</evidence>
<dbReference type="NCBIfam" id="TIGR03455">
    <property type="entry name" value="HisG_C-term"/>
    <property type="match status" value="1"/>
</dbReference>
<evidence type="ECO:0000313" key="21">
    <source>
        <dbReference type="EMBL" id="ALL01429.1"/>
    </source>
</evidence>
<comment type="pathway">
    <text evidence="4 18">Amino-acid biosynthesis; L-histidine biosynthesis; L-histidine from 5-phospho-alpha-D-ribose 1-diphosphate: step 1/9.</text>
</comment>
<comment type="similarity">
    <text evidence="5 18">Belongs to the ATP phosphoribosyltransferase family. Long subfamily.</text>
</comment>
<keyword evidence="16 18" id="KW-0368">Histidine biosynthesis</keyword>
<keyword evidence="14 18" id="KW-0067">ATP-binding</keyword>
<evidence type="ECO:0000313" key="23">
    <source>
        <dbReference type="Proteomes" id="UP000058613"/>
    </source>
</evidence>
<accession>A0A0P0N3V4</accession>
<dbReference type="PROSITE" id="PS01316">
    <property type="entry name" value="ATP_P_PHORIBOSYLTR"/>
    <property type="match status" value="1"/>
</dbReference>
<keyword evidence="11 18" id="KW-0808">Transferase</keyword>
<dbReference type="EMBL" id="NCQP01000003">
    <property type="protein sequence ID" value="OWJ54653.1"/>
    <property type="molecule type" value="Genomic_DNA"/>
</dbReference>
<gene>
    <name evidence="18" type="primary">hisG</name>
    <name evidence="22" type="ORF">Pdsh_06445</name>
    <name evidence="21" type="ORF">Pyrde_1383</name>
</gene>
<feature type="domain" description="ATP phosphoribosyltransferase catalytic" evidence="19">
    <location>
        <begin position="59"/>
        <end position="213"/>
    </location>
</feature>
<keyword evidence="9 18" id="KW-0028">Amino-acid biosynthesis</keyword>
<keyword evidence="12 18" id="KW-0479">Metal-binding</keyword>
<dbReference type="InterPro" id="IPR011322">
    <property type="entry name" value="N-reg_PII-like_a/b"/>
</dbReference>
<dbReference type="GO" id="GO:0005737">
    <property type="term" value="C:cytoplasm"/>
    <property type="evidence" value="ECO:0007669"/>
    <property type="project" value="UniProtKB-SubCell"/>
</dbReference>
<dbReference type="InterPro" id="IPR020621">
    <property type="entry name" value="ATP-PRT_HisG_long"/>
</dbReference>
<dbReference type="Pfam" id="PF01634">
    <property type="entry name" value="HisG"/>
    <property type="match status" value="1"/>
</dbReference>
<evidence type="ECO:0000256" key="14">
    <source>
        <dbReference type="ARBA" id="ARBA00022840"/>
    </source>
</evidence>
<protein>
    <recommendedName>
        <fullName evidence="7 18">ATP phosphoribosyltransferase</fullName>
        <shortName evidence="18">ATP-PRT</shortName>
        <shortName evidence="18">ATP-PRTase</shortName>
        <ecNumber evidence="6 18">2.4.2.17</ecNumber>
    </recommendedName>
</protein>
<evidence type="ECO:0000256" key="4">
    <source>
        <dbReference type="ARBA" id="ARBA00004667"/>
    </source>
</evidence>
<dbReference type="InterPro" id="IPR018198">
    <property type="entry name" value="ATP_PRibTrfase_CS"/>
</dbReference>
<organism evidence="21 23">
    <name type="scientific">Pyrodictium delaneyi</name>
    <dbReference type="NCBI Taxonomy" id="1273541"/>
    <lineage>
        <taxon>Archaea</taxon>
        <taxon>Thermoproteota</taxon>
        <taxon>Thermoprotei</taxon>
        <taxon>Desulfurococcales</taxon>
        <taxon>Pyrodictiaceae</taxon>
        <taxon>Pyrodictium</taxon>
    </lineage>
</organism>
<dbReference type="PATRIC" id="fig|1273541.4.peg.1475"/>
<keyword evidence="10 18" id="KW-0328">Glycosyltransferase</keyword>
<sequence>MRGEYGVGIRIAVPSKGRLREPVLRLLEAAGIEPLYSPDATRALIVPTNWDNVSLVYVRPEDIPAIVSAGGAELGITGLDYIEEHGGEGLEIVEGLGIGRARLVVAVPEEAPVESIRDLPDGVRVATKFVNIARRFFESHGVRARIIRITGSAEAMPRLGVADAILDVSSTGTTLRLHGLRVIAEVMRTEAKLIRGSHVDPQDPLVEVIVEAVRSVLRARGYKLVLMNVPEEVLEQVVEVLPSMSGPTIARVEGPRPMWEVITVVPEDRLAHVLVEARKRGARDILVLSVDRVIP</sequence>
<evidence type="ECO:0000259" key="20">
    <source>
        <dbReference type="Pfam" id="PF08029"/>
    </source>
</evidence>
<dbReference type="InterPro" id="IPR013115">
    <property type="entry name" value="HisG_C"/>
</dbReference>
<evidence type="ECO:0000256" key="3">
    <source>
        <dbReference type="ARBA" id="ARBA00004496"/>
    </source>
</evidence>
<dbReference type="STRING" id="1273541.Pyrde_1383"/>
<dbReference type="InterPro" id="IPR013820">
    <property type="entry name" value="ATP_PRibTrfase_cat"/>
</dbReference>
<dbReference type="Gene3D" id="3.40.190.10">
    <property type="entry name" value="Periplasmic binding protein-like II"/>
    <property type="match status" value="2"/>
</dbReference>
<evidence type="ECO:0000256" key="11">
    <source>
        <dbReference type="ARBA" id="ARBA00022679"/>
    </source>
</evidence>
<evidence type="ECO:0000256" key="6">
    <source>
        <dbReference type="ARBA" id="ARBA00011946"/>
    </source>
</evidence>
<comment type="cofactor">
    <cofactor evidence="2 18">
        <name>Mg(2+)</name>
        <dbReference type="ChEBI" id="CHEBI:18420"/>
    </cofactor>
</comment>
<dbReference type="PANTHER" id="PTHR21403">
    <property type="entry name" value="ATP PHOSPHORIBOSYLTRANSFERASE ATP-PRTASE"/>
    <property type="match status" value="1"/>
</dbReference>
<dbReference type="FunFam" id="3.30.70.120:FF:000002">
    <property type="entry name" value="ATP phosphoribosyltransferase"/>
    <property type="match status" value="1"/>
</dbReference>
<feature type="domain" description="Histidine biosynthesis HisG C-terminal" evidence="20">
    <location>
        <begin position="219"/>
        <end position="291"/>
    </location>
</feature>
<evidence type="ECO:0000256" key="7">
    <source>
        <dbReference type="ARBA" id="ARBA00020998"/>
    </source>
</evidence>
<evidence type="ECO:0000256" key="12">
    <source>
        <dbReference type="ARBA" id="ARBA00022723"/>
    </source>
</evidence>
<evidence type="ECO:0000256" key="18">
    <source>
        <dbReference type="HAMAP-Rule" id="MF_00079"/>
    </source>
</evidence>
<comment type="subcellular location">
    <subcellularLocation>
        <location evidence="3 18">Cytoplasm</location>
    </subcellularLocation>
</comment>
<dbReference type="GO" id="GO:0000287">
    <property type="term" value="F:magnesium ion binding"/>
    <property type="evidence" value="ECO:0007669"/>
    <property type="project" value="UniProtKB-UniRule"/>
</dbReference>
<evidence type="ECO:0000256" key="15">
    <source>
        <dbReference type="ARBA" id="ARBA00022842"/>
    </source>
</evidence>
<dbReference type="Pfam" id="PF08029">
    <property type="entry name" value="HisG_C"/>
    <property type="match status" value="1"/>
</dbReference>
<dbReference type="PANTHER" id="PTHR21403:SF10">
    <property type="entry name" value="ATP PHOSPHORIBOSYLTRANSFERASE"/>
    <property type="match status" value="1"/>
</dbReference>
<dbReference type="GO" id="GO:0005524">
    <property type="term" value="F:ATP binding"/>
    <property type="evidence" value="ECO:0007669"/>
    <property type="project" value="UniProtKB-KW"/>
</dbReference>
<evidence type="ECO:0000313" key="22">
    <source>
        <dbReference type="EMBL" id="OWJ54653.1"/>
    </source>
</evidence>
<dbReference type="EC" id="2.4.2.17" evidence="6 18"/>
<dbReference type="SUPFAM" id="SSF54913">
    <property type="entry name" value="GlnB-like"/>
    <property type="match status" value="1"/>
</dbReference>
<dbReference type="HAMAP" id="MF_00079">
    <property type="entry name" value="HisG_Long"/>
    <property type="match status" value="1"/>
</dbReference>
<evidence type="ECO:0000256" key="8">
    <source>
        <dbReference type="ARBA" id="ARBA00022490"/>
    </source>
</evidence>